<evidence type="ECO:0000259" key="15">
    <source>
        <dbReference type="PROSITE" id="PS50885"/>
    </source>
</evidence>
<dbReference type="SMART" id="SM00304">
    <property type="entry name" value="HAMP"/>
    <property type="match status" value="1"/>
</dbReference>
<dbReference type="PANTHER" id="PTHR43065">
    <property type="entry name" value="SENSOR HISTIDINE KINASE"/>
    <property type="match status" value="1"/>
</dbReference>
<dbReference type="GO" id="GO:0005886">
    <property type="term" value="C:plasma membrane"/>
    <property type="evidence" value="ECO:0007669"/>
    <property type="project" value="UniProtKB-SubCell"/>
</dbReference>
<name>A0A075R5D2_BRELA</name>
<evidence type="ECO:0000256" key="8">
    <source>
        <dbReference type="ARBA" id="ARBA00022777"/>
    </source>
</evidence>
<dbReference type="PRINTS" id="PR00344">
    <property type="entry name" value="BCTRLSENSOR"/>
</dbReference>
<dbReference type="SUPFAM" id="SSF55874">
    <property type="entry name" value="ATPase domain of HSP90 chaperone/DNA topoisomerase II/histidine kinase"/>
    <property type="match status" value="1"/>
</dbReference>
<keyword evidence="6 16" id="KW-0808">Transferase</keyword>
<dbReference type="eggNOG" id="COG5000">
    <property type="taxonomic scope" value="Bacteria"/>
</dbReference>
<dbReference type="SUPFAM" id="SSF55785">
    <property type="entry name" value="PYP-like sensor domain (PAS domain)"/>
    <property type="match status" value="1"/>
</dbReference>
<evidence type="ECO:0000256" key="3">
    <source>
        <dbReference type="ARBA" id="ARBA00012438"/>
    </source>
</evidence>
<evidence type="ECO:0000259" key="14">
    <source>
        <dbReference type="PROSITE" id="PS50113"/>
    </source>
</evidence>
<dbReference type="InterPro" id="IPR035965">
    <property type="entry name" value="PAS-like_dom_sf"/>
</dbReference>
<comment type="catalytic activity">
    <reaction evidence="1">
        <text>ATP + protein L-histidine = ADP + protein N-phospho-L-histidine.</text>
        <dbReference type="EC" id="2.7.13.3"/>
    </reaction>
</comment>
<dbReference type="CDD" id="cd06225">
    <property type="entry name" value="HAMP"/>
    <property type="match status" value="1"/>
</dbReference>
<proteinExistence type="predicted"/>
<keyword evidence="9" id="KW-0067">ATP-binding</keyword>
<feature type="domain" description="PAC" evidence="14">
    <location>
        <begin position="336"/>
        <end position="388"/>
    </location>
</feature>
<evidence type="ECO:0000256" key="11">
    <source>
        <dbReference type="ARBA" id="ARBA00023136"/>
    </source>
</evidence>
<dbReference type="Gene3D" id="1.10.287.130">
    <property type="match status" value="1"/>
</dbReference>
<dbReference type="InterPro" id="IPR005467">
    <property type="entry name" value="His_kinase_dom"/>
</dbReference>
<feature type="domain" description="Histidine kinase" evidence="13">
    <location>
        <begin position="401"/>
        <end position="607"/>
    </location>
</feature>
<evidence type="ECO:0000256" key="4">
    <source>
        <dbReference type="ARBA" id="ARBA00022475"/>
    </source>
</evidence>
<evidence type="ECO:0000256" key="7">
    <source>
        <dbReference type="ARBA" id="ARBA00022741"/>
    </source>
</evidence>
<dbReference type="InterPro" id="IPR036097">
    <property type="entry name" value="HisK_dim/P_sf"/>
</dbReference>
<keyword evidence="5" id="KW-0597">Phosphoprotein</keyword>
<dbReference type="PROSITE" id="PS50885">
    <property type="entry name" value="HAMP"/>
    <property type="match status" value="1"/>
</dbReference>
<dbReference type="HOGENOM" id="CLU_450322_0_0_9"/>
<keyword evidence="17" id="KW-1185">Reference proteome</keyword>
<feature type="domain" description="HAMP" evidence="15">
    <location>
        <begin position="205"/>
        <end position="257"/>
    </location>
</feature>
<keyword evidence="7" id="KW-0547">Nucleotide-binding</keyword>
<evidence type="ECO:0000256" key="10">
    <source>
        <dbReference type="ARBA" id="ARBA00023012"/>
    </source>
</evidence>
<dbReference type="STRING" id="1042163.BRLA_c027450"/>
<dbReference type="Gene3D" id="3.30.565.10">
    <property type="entry name" value="Histidine kinase-like ATPase, C-terminal domain"/>
    <property type="match status" value="1"/>
</dbReference>
<dbReference type="Pfam" id="PF00672">
    <property type="entry name" value="HAMP"/>
    <property type="match status" value="1"/>
</dbReference>
<keyword evidence="12" id="KW-1133">Transmembrane helix</keyword>
<keyword evidence="10" id="KW-0902">Two-component regulatory system</keyword>
<keyword evidence="8 16" id="KW-0418">Kinase</keyword>
<dbReference type="InterPro" id="IPR000700">
    <property type="entry name" value="PAS-assoc_C"/>
</dbReference>
<dbReference type="CDD" id="cd00082">
    <property type="entry name" value="HisKA"/>
    <property type="match status" value="1"/>
</dbReference>
<accession>A0A075R5D2</accession>
<evidence type="ECO:0000259" key="13">
    <source>
        <dbReference type="PROSITE" id="PS50109"/>
    </source>
</evidence>
<comment type="subcellular location">
    <subcellularLocation>
        <location evidence="2">Cell membrane</location>
        <topology evidence="2">Multi-pass membrane protein</topology>
    </subcellularLocation>
</comment>
<dbReference type="SMART" id="SM00388">
    <property type="entry name" value="HisKA"/>
    <property type="match status" value="1"/>
</dbReference>
<dbReference type="PROSITE" id="PS50109">
    <property type="entry name" value="HIS_KIN"/>
    <property type="match status" value="1"/>
</dbReference>
<dbReference type="CDD" id="cd00075">
    <property type="entry name" value="HATPase"/>
    <property type="match status" value="1"/>
</dbReference>
<dbReference type="AlphaFoldDB" id="A0A075R5D2"/>
<sequence>MSPFRNMGFQMKMMLSYFVMMLLIGSVAILNSYQITKVTSEESHLTQKVVPQTNALLELKNQLYTKMFALQMYVSTREPNYLEKYYTVFEMRDTFTMLKRNEENKEFFQIIDLIHELDLIFLNKVDPLLKANNVDAVTFVLTTEVDPKIAYLEKFVSLSLRTIESKTSEEVLNSSKRLKFSLIITYTISVASILFGLFCTLYFRRELMRPIRSLLRQMREVSNGTFGQQITYSVRDEFYELAQECNKMSRNISLLFQQGERQNQILAQEKHVREQILDSLPVGIITRHFVTGEVYINRKALELVQLDEESYPRTVTPQVWVSKDDPSMDCNSVWFENQKMELLHKNNSPFLGLVSYVPLRDNDQGNMGWMVVLSDITEQEQVQQYINQSEKLALVGQLAAGAAHEIRNPLTVIYGFIQLLQQKLTKEERKKYHLSLVLQEIERVNKIVTEMLLLSKPSTPINREIPALELLNSIFTLTKGEALLHGIEMKFICPPTISLYVDQEQMKQVLLNLMKNSMEAMPQGGQLKVVCTETTSGVRIRIIDTGNGIPEEYLSRVMDPFFSVKEGGTGLGLPITMRLVSNHGGEMQVESKLGKGTTITIDLPYQPKKADQSDHNEQ</sequence>
<evidence type="ECO:0000256" key="2">
    <source>
        <dbReference type="ARBA" id="ARBA00004651"/>
    </source>
</evidence>
<dbReference type="SUPFAM" id="SSF158472">
    <property type="entry name" value="HAMP domain-like"/>
    <property type="match status" value="1"/>
</dbReference>
<dbReference type="Gene3D" id="6.10.340.10">
    <property type="match status" value="1"/>
</dbReference>
<dbReference type="SMART" id="SM00387">
    <property type="entry name" value="HATPase_c"/>
    <property type="match status" value="1"/>
</dbReference>
<keyword evidence="12" id="KW-0812">Transmembrane</keyword>
<protein>
    <recommendedName>
        <fullName evidence="3">histidine kinase</fullName>
        <ecNumber evidence="3">2.7.13.3</ecNumber>
    </recommendedName>
</protein>
<dbReference type="InterPro" id="IPR036890">
    <property type="entry name" value="HATPase_C_sf"/>
</dbReference>
<evidence type="ECO:0000313" key="17">
    <source>
        <dbReference type="Proteomes" id="UP000005850"/>
    </source>
</evidence>
<dbReference type="Pfam" id="PF00512">
    <property type="entry name" value="HisKA"/>
    <property type="match status" value="1"/>
</dbReference>
<keyword evidence="11 12" id="KW-0472">Membrane</keyword>
<dbReference type="InterPro" id="IPR003660">
    <property type="entry name" value="HAMP_dom"/>
</dbReference>
<dbReference type="InterPro" id="IPR004358">
    <property type="entry name" value="Sig_transdc_His_kin-like_C"/>
</dbReference>
<dbReference type="EMBL" id="CP007806">
    <property type="protein sequence ID" value="AIG27064.1"/>
    <property type="molecule type" value="Genomic_DNA"/>
</dbReference>
<organism evidence="16 17">
    <name type="scientific">Brevibacillus laterosporus LMG 15441</name>
    <dbReference type="NCBI Taxonomy" id="1042163"/>
    <lineage>
        <taxon>Bacteria</taxon>
        <taxon>Bacillati</taxon>
        <taxon>Bacillota</taxon>
        <taxon>Bacilli</taxon>
        <taxon>Bacillales</taxon>
        <taxon>Paenibacillaceae</taxon>
        <taxon>Brevibacillus</taxon>
    </lineage>
</organism>
<dbReference type="InterPro" id="IPR003661">
    <property type="entry name" value="HisK_dim/P_dom"/>
</dbReference>
<evidence type="ECO:0000256" key="1">
    <source>
        <dbReference type="ARBA" id="ARBA00000085"/>
    </source>
</evidence>
<dbReference type="SMART" id="SM00086">
    <property type="entry name" value="PAC"/>
    <property type="match status" value="1"/>
</dbReference>
<dbReference type="GO" id="GO:0005524">
    <property type="term" value="F:ATP binding"/>
    <property type="evidence" value="ECO:0007669"/>
    <property type="project" value="UniProtKB-KW"/>
</dbReference>
<feature type="transmembrane region" description="Helical" evidence="12">
    <location>
        <begin position="180"/>
        <end position="203"/>
    </location>
</feature>
<evidence type="ECO:0000256" key="9">
    <source>
        <dbReference type="ARBA" id="ARBA00022840"/>
    </source>
</evidence>
<reference evidence="16 17" key="1">
    <citation type="journal article" date="2011" name="J. Bacteriol.">
        <title>Genome sequence of Brevibacillus laterosporus LMG 15441, a pathogen of invertebrates.</title>
        <authorList>
            <person name="Djukic M."/>
            <person name="Poehlein A."/>
            <person name="Thurmer A."/>
            <person name="Daniel R."/>
        </authorList>
    </citation>
    <scope>NUCLEOTIDE SEQUENCE [LARGE SCALE GENOMIC DNA]</scope>
    <source>
        <strain evidence="16 17">LMG 15441</strain>
    </source>
</reference>
<dbReference type="EC" id="2.7.13.3" evidence="3"/>
<keyword evidence="4" id="KW-1003">Cell membrane</keyword>
<evidence type="ECO:0000256" key="12">
    <source>
        <dbReference type="SAM" id="Phobius"/>
    </source>
</evidence>
<dbReference type="Pfam" id="PF02518">
    <property type="entry name" value="HATPase_c"/>
    <property type="match status" value="1"/>
</dbReference>
<dbReference type="Proteomes" id="UP000005850">
    <property type="component" value="Chromosome"/>
</dbReference>
<gene>
    <name evidence="16" type="ORF">BRLA_c027450</name>
</gene>
<evidence type="ECO:0000313" key="16">
    <source>
        <dbReference type="EMBL" id="AIG27064.1"/>
    </source>
</evidence>
<dbReference type="PROSITE" id="PS50113">
    <property type="entry name" value="PAC"/>
    <property type="match status" value="1"/>
</dbReference>
<dbReference type="KEGG" id="blr:BRLA_c027450"/>
<dbReference type="Gene3D" id="3.30.450.20">
    <property type="entry name" value="PAS domain"/>
    <property type="match status" value="1"/>
</dbReference>
<dbReference type="GO" id="GO:0000155">
    <property type="term" value="F:phosphorelay sensor kinase activity"/>
    <property type="evidence" value="ECO:0007669"/>
    <property type="project" value="InterPro"/>
</dbReference>
<dbReference type="RefSeq" id="WP_003336099.1">
    <property type="nucleotide sequence ID" value="NZ_CP007806.1"/>
</dbReference>
<evidence type="ECO:0000256" key="6">
    <source>
        <dbReference type="ARBA" id="ARBA00022679"/>
    </source>
</evidence>
<dbReference type="InterPro" id="IPR001610">
    <property type="entry name" value="PAC"/>
</dbReference>
<dbReference type="PANTHER" id="PTHR43065:SF10">
    <property type="entry name" value="PEROXIDE STRESS-ACTIVATED HISTIDINE KINASE MAK3"/>
    <property type="match status" value="1"/>
</dbReference>
<dbReference type="InterPro" id="IPR003594">
    <property type="entry name" value="HATPase_dom"/>
</dbReference>
<evidence type="ECO:0000256" key="5">
    <source>
        <dbReference type="ARBA" id="ARBA00022553"/>
    </source>
</evidence>
<dbReference type="SUPFAM" id="SSF47384">
    <property type="entry name" value="Homodimeric domain of signal transducing histidine kinase"/>
    <property type="match status" value="1"/>
</dbReference>